<reference evidence="1" key="1">
    <citation type="submission" date="2018-07" db="EMBL/GenBank/DDBJ databases">
        <authorList>
            <person name="Quirk P.G."/>
            <person name="Krulwich T.A."/>
        </authorList>
    </citation>
    <scope>NUCLEOTIDE SEQUENCE</scope>
</reference>
<dbReference type="AlphaFoldDB" id="A0A380TC91"/>
<sequence>MSNATLHLSLPQPGCCRPLAAARRLNLVNADGTGSAVAKALRPVSSLNRNAFNAALLSSQKAKSRGCGHSYFVPPPPQRATAVRTIRNRHKANTLMNLKQKRERCKFRMLHCSVMVDAWLDEHHGRLTRDRGQALPVLWSVPRWATPACPFRQRVPEGGRASRKTPRALR</sequence>
<accession>A0A380TC91</accession>
<proteinExistence type="predicted"/>
<name>A0A380TC91_9ZZZZ</name>
<organism evidence="1">
    <name type="scientific">metagenome</name>
    <dbReference type="NCBI Taxonomy" id="256318"/>
    <lineage>
        <taxon>unclassified sequences</taxon>
        <taxon>metagenomes</taxon>
    </lineage>
</organism>
<protein>
    <submittedName>
        <fullName evidence="1">Uncharacterized protein</fullName>
    </submittedName>
</protein>
<gene>
    <name evidence="1" type="ORF">DF3PB_240015</name>
</gene>
<dbReference type="EMBL" id="UIDG01000157">
    <property type="protein sequence ID" value="SUS06092.1"/>
    <property type="molecule type" value="Genomic_DNA"/>
</dbReference>
<evidence type="ECO:0000313" key="1">
    <source>
        <dbReference type="EMBL" id="SUS06092.1"/>
    </source>
</evidence>